<protein>
    <submittedName>
        <fullName evidence="1">Uncharacterized protein</fullName>
    </submittedName>
</protein>
<organism evidence="1 2">
    <name type="scientific">Candidatus Jorgensenbacteria bacterium GW2011_GWA2_45_9</name>
    <dbReference type="NCBI Taxonomy" id="1618663"/>
    <lineage>
        <taxon>Bacteria</taxon>
        <taxon>Candidatus Joergenseniibacteriota</taxon>
    </lineage>
</organism>
<reference evidence="1 2" key="1">
    <citation type="journal article" date="2015" name="Nature">
        <title>rRNA introns, odd ribosomes, and small enigmatic genomes across a large radiation of phyla.</title>
        <authorList>
            <person name="Brown C.T."/>
            <person name="Hug L.A."/>
            <person name="Thomas B.C."/>
            <person name="Sharon I."/>
            <person name="Castelle C.J."/>
            <person name="Singh A."/>
            <person name="Wilkins M.J."/>
            <person name="Williams K.H."/>
            <person name="Banfield J.F."/>
        </authorList>
    </citation>
    <scope>NUCLEOTIDE SEQUENCE [LARGE SCALE GENOMIC DNA]</scope>
</reference>
<name>A0A0G1N2D5_9BACT</name>
<dbReference type="AlphaFoldDB" id="A0A0G1N2D5"/>
<dbReference type="EMBL" id="LCLJ01000019">
    <property type="protein sequence ID" value="KKU14649.1"/>
    <property type="molecule type" value="Genomic_DNA"/>
</dbReference>
<proteinExistence type="predicted"/>
<evidence type="ECO:0000313" key="2">
    <source>
        <dbReference type="Proteomes" id="UP000034727"/>
    </source>
</evidence>
<evidence type="ECO:0000313" key="1">
    <source>
        <dbReference type="EMBL" id="KKU14649.1"/>
    </source>
</evidence>
<dbReference type="Proteomes" id="UP000034727">
    <property type="component" value="Unassembled WGS sequence"/>
</dbReference>
<gene>
    <name evidence="1" type="ORF">UX22_C0019G0004</name>
</gene>
<comment type="caution">
    <text evidence="1">The sequence shown here is derived from an EMBL/GenBank/DDBJ whole genome shotgun (WGS) entry which is preliminary data.</text>
</comment>
<sequence>MNNRTASGGVSERGFNKNFLSDAVVGFVWCKFDVKSKSFLITFFNRSVKKCNEGVMHIQTGVGFVIMHSRVR</sequence>
<accession>A0A0G1N2D5</accession>